<dbReference type="GO" id="GO:0005975">
    <property type="term" value="P:carbohydrate metabolic process"/>
    <property type="evidence" value="ECO:0007669"/>
    <property type="project" value="InterPro"/>
</dbReference>
<dbReference type="eggNOG" id="ENOG502QR7D">
    <property type="taxonomic scope" value="Eukaryota"/>
</dbReference>
<dbReference type="InParanoid" id="Q752Z1"/>
<keyword evidence="1" id="KW-0812">Transmembrane</keyword>
<feature type="transmembrane region" description="Helical" evidence="1">
    <location>
        <begin position="20"/>
        <end position="37"/>
    </location>
</feature>
<dbReference type="PANTHER" id="PTHR31047">
    <property type="entry name" value="MEIOTICALLY UP-REGULATED GENE 157 PROTEIN"/>
    <property type="match status" value="1"/>
</dbReference>
<dbReference type="RefSeq" id="NP_985977.2">
    <property type="nucleotide sequence ID" value="NM_211332.2"/>
</dbReference>
<evidence type="ECO:0000313" key="3">
    <source>
        <dbReference type="Proteomes" id="UP000000591"/>
    </source>
</evidence>
<keyword evidence="1" id="KW-1133">Transmembrane helix</keyword>
<keyword evidence="1" id="KW-0472">Membrane</keyword>
<dbReference type="PANTHER" id="PTHR31047:SF0">
    <property type="entry name" value="MEIOTICALLY UP-REGULATED GENE 157 PROTEIN"/>
    <property type="match status" value="1"/>
</dbReference>
<gene>
    <name evidence="2" type="ORF">AGOS_AFR430C</name>
</gene>
<name>Q752Z1_EREGS</name>
<organism evidence="2 3">
    <name type="scientific">Eremothecium gossypii (strain ATCC 10895 / CBS 109.51 / FGSC 9923 / NRRL Y-1056)</name>
    <name type="common">Yeast</name>
    <name type="synonym">Ashbya gossypii</name>
    <dbReference type="NCBI Taxonomy" id="284811"/>
    <lineage>
        <taxon>Eukaryota</taxon>
        <taxon>Fungi</taxon>
        <taxon>Dikarya</taxon>
        <taxon>Ascomycota</taxon>
        <taxon>Saccharomycotina</taxon>
        <taxon>Saccharomycetes</taxon>
        <taxon>Saccharomycetales</taxon>
        <taxon>Saccharomycetaceae</taxon>
        <taxon>Eremothecium</taxon>
    </lineage>
</organism>
<dbReference type="HOGENOM" id="CLU_023537_1_1_1"/>
<dbReference type="SMART" id="SM01149">
    <property type="entry name" value="DUF1237"/>
    <property type="match status" value="1"/>
</dbReference>
<dbReference type="Gene3D" id="1.50.10.10">
    <property type="match status" value="1"/>
</dbReference>
<dbReference type="OrthoDB" id="7771656at2759"/>
<accession>Q752Z1</accession>
<reference evidence="2 3" key="1">
    <citation type="journal article" date="2004" name="Science">
        <title>The Ashbya gossypii genome as a tool for mapping the ancient Saccharomyces cerevisiae genome.</title>
        <authorList>
            <person name="Dietrich F.S."/>
            <person name="Voegeli S."/>
            <person name="Brachat S."/>
            <person name="Lerch A."/>
            <person name="Gates K."/>
            <person name="Steiner S."/>
            <person name="Mohr C."/>
            <person name="Pohlmann R."/>
            <person name="Luedi P."/>
            <person name="Choi S."/>
            <person name="Wing R.A."/>
            <person name="Flavier A."/>
            <person name="Gaffney T.D."/>
            <person name="Philippsen P."/>
        </authorList>
    </citation>
    <scope>NUCLEOTIDE SEQUENCE [LARGE SCALE GENOMIC DNA]</scope>
    <source>
        <strain evidence="3">ATCC 10895 / CBS 109.51 / FGSC 9923 / NRRL Y-1056</strain>
    </source>
</reference>
<protein>
    <submittedName>
        <fullName evidence="2">AFR430Cp</fullName>
    </submittedName>
</protein>
<keyword evidence="3" id="KW-1185">Reference proteome</keyword>
<dbReference type="InterPro" id="IPR012341">
    <property type="entry name" value="6hp_glycosidase-like_sf"/>
</dbReference>
<dbReference type="GeneID" id="4622250"/>
<proteinExistence type="predicted"/>
<dbReference type="InterPro" id="IPR008313">
    <property type="entry name" value="GH125"/>
</dbReference>
<dbReference type="EMBL" id="AE016819">
    <property type="protein sequence ID" value="AAS53801.2"/>
    <property type="molecule type" value="Genomic_DNA"/>
</dbReference>
<dbReference type="GO" id="GO:0004553">
    <property type="term" value="F:hydrolase activity, hydrolyzing O-glycosyl compounds"/>
    <property type="evidence" value="ECO:0007669"/>
    <property type="project" value="UniProtKB-ARBA"/>
</dbReference>
<dbReference type="AlphaFoldDB" id="Q752Z1"/>
<dbReference type="Pfam" id="PF06824">
    <property type="entry name" value="Glyco_hydro_125"/>
    <property type="match status" value="1"/>
</dbReference>
<dbReference type="InterPro" id="IPR008928">
    <property type="entry name" value="6-hairpin_glycosidase_sf"/>
</dbReference>
<evidence type="ECO:0000256" key="1">
    <source>
        <dbReference type="SAM" id="Phobius"/>
    </source>
</evidence>
<dbReference type="SUPFAM" id="SSF48208">
    <property type="entry name" value="Six-hairpin glycosidases"/>
    <property type="match status" value="1"/>
</dbReference>
<reference evidence="3" key="2">
    <citation type="journal article" date="2013" name="G3 (Bethesda)">
        <title>Genomes of Ashbya fungi isolated from insects reveal four mating-type loci, numerous translocations, lack of transposons, and distinct gene duplications.</title>
        <authorList>
            <person name="Dietrich F.S."/>
            <person name="Voegeli S."/>
            <person name="Kuo S."/>
            <person name="Philippsen P."/>
        </authorList>
    </citation>
    <scope>GENOME REANNOTATION</scope>
    <source>
        <strain evidence="3">ATCC 10895 / CBS 109.51 / FGSC 9923 / NRRL Y-1056</strain>
    </source>
</reference>
<dbReference type="KEGG" id="ago:AGOS_AFR430C"/>
<evidence type="ECO:0000313" key="2">
    <source>
        <dbReference type="EMBL" id="AAS53801.2"/>
    </source>
</evidence>
<sequence length="624" mass="70552">MKTRLSAIPGTPRRRQKMFLAGLVVWLVYMLLPWHRLEDDGVAAYETERAIEEELARAFASVPTTQKSVDECPNYGLYAKVPHYRNGAPKTPLNLPYQRPPKRCRTFTSASVDKFIREFVALLKDPDLAILFENTFPNTLDTTILWHVTSEESRELEQASEEIAGMPGRGHRRLARQKKAQPETFIVTGDIHAEWLRDSAWQLSVYQRFIKSDPALRELIKGAINTQAEYVKGNPYCNAFHPPPHSGVERGRSSIDDVLPLPNWEQVFECKYEIDSLASFLTLSRQYHENAPDDSRFDFITEDWLAAVKEIMKLVKAQSMSTFTDTGHVQPVTYKFQRSTKIASETLPLAGTGNPVNHNTGLVRSAFRPSDDATIFQFFVPGNAYIAVELEHLTAILQSYLGDDAAAAPARKMRSPFSTDILGLLEEARQLSARIRDGIMEHAVLEHPKFGRVFAYEVDGYGSHLFMDDANIPSLLSLPDLGFVSKDDAVYRNTRKMILSTEGNPYYLNGEHFQGIGGPHIGLHNAWPMSLLVRIRTSDDDEEIMHCLDMVMKNTGGLGLIHESVRAFHPDGLEYTRSWFAWANSEFAKTILDLAERKPHLIFNQEDAATKFRLETFLSQSASV</sequence>
<dbReference type="Proteomes" id="UP000000591">
    <property type="component" value="Chromosome VI"/>
</dbReference>
<dbReference type="OMA" id="WFAWCNS"/>